<dbReference type="Gene3D" id="3.40.190.10">
    <property type="entry name" value="Periplasmic binding protein-like II"/>
    <property type="match status" value="1"/>
</dbReference>
<dbReference type="AlphaFoldDB" id="A0A1C7NWS2"/>
<evidence type="ECO:0008006" key="5">
    <source>
        <dbReference type="Google" id="ProtNLM"/>
    </source>
</evidence>
<comment type="caution">
    <text evidence="3">The sequence shown here is derived from an EMBL/GenBank/DDBJ whole genome shotgun (WGS) entry which is preliminary data.</text>
</comment>
<name>A0A1C7NWS2_9HYPH</name>
<accession>A0A1C7NWS2</accession>
<dbReference type="PANTHER" id="PTHR42928:SF3">
    <property type="entry name" value="UPF0065 PROTEIN YFLP"/>
    <property type="match status" value="1"/>
</dbReference>
<evidence type="ECO:0000313" key="4">
    <source>
        <dbReference type="Proteomes" id="UP000093111"/>
    </source>
</evidence>
<sequence length="344" mass="37342">MRFLQTVGRSALVFMSTMLCMSTGHAENPEEFYKGKTVTLIVSASPGGGADLYARSFVKYFSKHLPGQPNVIVSNIPGAGGLAAAAQLQNSEPRDGTVVAVLQRNNLYLPLVSAEKIAFDPRAVSWLGSLNKESYALVTWQNAQVKTIDDLFTKPMTIGATSFNNENRTFPAIINEYLGGKIDIVPGYKGNDEIALAMERGEVQGRALTVTSLLSGNDASWLRDGKINVVAQMGVERNQAIPNVPMILDYVKDPKAKALFEFMFLPLQAGRPVAAPPEVPADRLEALRTAFEAAALDPEFKTELAKQNATVELLKGEEIKDIVDKLYSAPEDVVASVKTLLKPQ</sequence>
<feature type="signal peptide" evidence="2">
    <location>
        <begin position="1"/>
        <end position="26"/>
    </location>
</feature>
<comment type="similarity">
    <text evidence="1">Belongs to the UPF0065 (bug) family.</text>
</comment>
<evidence type="ECO:0000256" key="1">
    <source>
        <dbReference type="ARBA" id="ARBA00006987"/>
    </source>
</evidence>
<dbReference type="Proteomes" id="UP000093111">
    <property type="component" value="Unassembled WGS sequence"/>
</dbReference>
<reference evidence="3 4" key="1">
    <citation type="journal article" date="2016" name="Syst. Appl. Microbiol.">
        <title>Pararhizobium polonicum sp. nov. isolated from tumors on stone fruit rootstocks.</title>
        <authorList>
            <person name="Pulawska J."/>
            <person name="Kuzmanovic N."/>
            <person name="Willems A."/>
            <person name="Pothier J.F."/>
        </authorList>
    </citation>
    <scope>NUCLEOTIDE SEQUENCE [LARGE SCALE GENOMIC DNA]</scope>
    <source>
        <strain evidence="3 4">F5.1</strain>
    </source>
</reference>
<keyword evidence="2" id="KW-0732">Signal</keyword>
<protein>
    <recommendedName>
        <fullName evidence="5">Tricarboxylate transporter</fullName>
    </recommendedName>
</protein>
<dbReference type="SUPFAM" id="SSF53850">
    <property type="entry name" value="Periplasmic binding protein-like II"/>
    <property type="match status" value="1"/>
</dbReference>
<organism evidence="3 4">
    <name type="scientific">Pararhizobium polonicum</name>
    <dbReference type="NCBI Taxonomy" id="1612624"/>
    <lineage>
        <taxon>Bacteria</taxon>
        <taxon>Pseudomonadati</taxon>
        <taxon>Pseudomonadota</taxon>
        <taxon>Alphaproteobacteria</taxon>
        <taxon>Hyphomicrobiales</taxon>
        <taxon>Rhizobiaceae</taxon>
        <taxon>Rhizobium/Agrobacterium group</taxon>
        <taxon>Pararhizobium</taxon>
    </lineage>
</organism>
<evidence type="ECO:0000256" key="2">
    <source>
        <dbReference type="SAM" id="SignalP"/>
    </source>
</evidence>
<dbReference type="EMBL" id="LGLV01000014">
    <property type="protein sequence ID" value="OBZ93429.1"/>
    <property type="molecule type" value="Genomic_DNA"/>
</dbReference>
<dbReference type="PANTHER" id="PTHR42928">
    <property type="entry name" value="TRICARBOXYLATE-BINDING PROTEIN"/>
    <property type="match status" value="1"/>
</dbReference>
<feature type="chain" id="PRO_5008889986" description="Tricarboxylate transporter" evidence="2">
    <location>
        <begin position="27"/>
        <end position="344"/>
    </location>
</feature>
<dbReference type="PATRIC" id="fig|1612624.7.peg.1947"/>
<keyword evidence="4" id="KW-1185">Reference proteome</keyword>
<proteinExistence type="inferred from homology"/>
<dbReference type="Pfam" id="PF03401">
    <property type="entry name" value="TctC"/>
    <property type="match status" value="1"/>
</dbReference>
<dbReference type="STRING" id="1612624.ADU59_21480"/>
<dbReference type="InterPro" id="IPR005064">
    <property type="entry name" value="BUG"/>
</dbReference>
<gene>
    <name evidence="3" type="ORF">ADU59_21480</name>
</gene>
<evidence type="ECO:0000313" key="3">
    <source>
        <dbReference type="EMBL" id="OBZ93429.1"/>
    </source>
</evidence>
<dbReference type="Gene3D" id="3.40.190.150">
    <property type="entry name" value="Bordetella uptake gene, domain 1"/>
    <property type="match status" value="1"/>
</dbReference>
<dbReference type="InterPro" id="IPR042100">
    <property type="entry name" value="Bug_dom1"/>
</dbReference>